<evidence type="ECO:0000256" key="9">
    <source>
        <dbReference type="ARBA" id="ARBA00023316"/>
    </source>
</evidence>
<protein>
    <recommendedName>
        <fullName evidence="11">Murein endopeptidase K</fullName>
    </recommendedName>
</protein>
<accession>A0ABW4EKM6</accession>
<dbReference type="Gene3D" id="3.30.1380.10">
    <property type="match status" value="1"/>
</dbReference>
<keyword evidence="3" id="KW-0645">Protease</keyword>
<gene>
    <name evidence="13" type="ORF">ACFTOW_13855</name>
</gene>
<dbReference type="Pfam" id="PF05951">
    <property type="entry name" value="Peptidase_M15_2"/>
    <property type="match status" value="1"/>
</dbReference>
<comment type="pathway">
    <text evidence="2">Cell wall biogenesis; cell wall polysaccharide biosynthesis.</text>
</comment>
<organism evidence="13 14">
    <name type="scientific">Lacimonas salitolerans</name>
    <dbReference type="NCBI Taxonomy" id="1323750"/>
    <lineage>
        <taxon>Bacteria</taxon>
        <taxon>Pseudomonadati</taxon>
        <taxon>Pseudomonadota</taxon>
        <taxon>Alphaproteobacteria</taxon>
        <taxon>Rhodobacterales</taxon>
        <taxon>Paracoccaceae</taxon>
        <taxon>Lacimonas</taxon>
    </lineage>
</organism>
<evidence type="ECO:0000256" key="8">
    <source>
        <dbReference type="ARBA" id="ARBA00023049"/>
    </source>
</evidence>
<dbReference type="InterPro" id="IPR009045">
    <property type="entry name" value="Zn_M74/Hedgehog-like"/>
</dbReference>
<evidence type="ECO:0000256" key="2">
    <source>
        <dbReference type="ARBA" id="ARBA00004776"/>
    </source>
</evidence>
<dbReference type="RefSeq" id="WP_379916697.1">
    <property type="nucleotide sequence ID" value="NZ_JBHUDD010000113.1"/>
</dbReference>
<evidence type="ECO:0000256" key="3">
    <source>
        <dbReference type="ARBA" id="ARBA00022670"/>
    </source>
</evidence>
<feature type="chain" id="PRO_5046833370" description="Murein endopeptidase K" evidence="12">
    <location>
        <begin position="26"/>
        <end position="231"/>
    </location>
</feature>
<sequence>MKRRVHVTRRAMMIGALCAPSLVHGAPLVDISTGGSLFSKTSYSPPEARGQGLLNMFSDPEPDLAPDVSLAPRQSPLLGMSRPLRLALSNANTGEKMTLNVTARVPFSPSEKRKLDHFLRDWRQNEIQEIDGAVLQALLRVCEDVAPEGGALNVRITSGYRSRKTNDLLRRMGKKAARNSLHMQARAIDFSLPGVPMKTLSRVARQVCPGGVGTYSTFVHVDSGPQRSWGV</sequence>
<evidence type="ECO:0000256" key="12">
    <source>
        <dbReference type="SAM" id="SignalP"/>
    </source>
</evidence>
<evidence type="ECO:0000256" key="7">
    <source>
        <dbReference type="ARBA" id="ARBA00022833"/>
    </source>
</evidence>
<evidence type="ECO:0000256" key="1">
    <source>
        <dbReference type="ARBA" id="ARBA00001947"/>
    </source>
</evidence>
<reference evidence="14" key="1">
    <citation type="journal article" date="2019" name="Int. J. Syst. Evol. Microbiol.">
        <title>The Global Catalogue of Microorganisms (GCM) 10K type strain sequencing project: providing services to taxonomists for standard genome sequencing and annotation.</title>
        <authorList>
            <consortium name="The Broad Institute Genomics Platform"/>
            <consortium name="The Broad Institute Genome Sequencing Center for Infectious Disease"/>
            <person name="Wu L."/>
            <person name="Ma J."/>
        </authorList>
    </citation>
    <scope>NUCLEOTIDE SEQUENCE [LARGE SCALE GENOMIC DNA]</scope>
    <source>
        <strain evidence="14">CGMCC 1.12477</strain>
    </source>
</reference>
<dbReference type="PANTHER" id="PTHR37425">
    <property type="match status" value="1"/>
</dbReference>
<evidence type="ECO:0000256" key="6">
    <source>
        <dbReference type="ARBA" id="ARBA00022801"/>
    </source>
</evidence>
<keyword evidence="7" id="KW-0862">Zinc</keyword>
<evidence type="ECO:0000313" key="13">
    <source>
        <dbReference type="EMBL" id="MFD1510479.1"/>
    </source>
</evidence>
<comment type="similarity">
    <text evidence="10">Belongs to the peptidase M15 family.</text>
</comment>
<keyword evidence="14" id="KW-1185">Reference proteome</keyword>
<name>A0ABW4EKM6_9RHOB</name>
<comment type="caution">
    <text evidence="13">The sequence shown here is derived from an EMBL/GenBank/DDBJ whole genome shotgun (WGS) entry which is preliminary data.</text>
</comment>
<keyword evidence="5 12" id="KW-0732">Signal</keyword>
<evidence type="ECO:0000256" key="4">
    <source>
        <dbReference type="ARBA" id="ARBA00022723"/>
    </source>
</evidence>
<proteinExistence type="inferred from homology"/>
<keyword evidence="8" id="KW-0482">Metalloprotease</keyword>
<dbReference type="SUPFAM" id="SSF55166">
    <property type="entry name" value="Hedgehog/DD-peptidase"/>
    <property type="match status" value="1"/>
</dbReference>
<feature type="signal peptide" evidence="12">
    <location>
        <begin position="1"/>
        <end position="25"/>
    </location>
</feature>
<dbReference type="Proteomes" id="UP001597186">
    <property type="component" value="Unassembled WGS sequence"/>
</dbReference>
<evidence type="ECO:0000313" key="14">
    <source>
        <dbReference type="Proteomes" id="UP001597186"/>
    </source>
</evidence>
<keyword evidence="6" id="KW-0378">Hydrolase</keyword>
<dbReference type="PANTHER" id="PTHR37425:SF1">
    <property type="entry name" value="OUTER MEMBRANE PROTEIN"/>
    <property type="match status" value="1"/>
</dbReference>
<dbReference type="EMBL" id="JBHUDD010000113">
    <property type="protein sequence ID" value="MFD1510479.1"/>
    <property type="molecule type" value="Genomic_DNA"/>
</dbReference>
<dbReference type="InterPro" id="IPR010275">
    <property type="entry name" value="MepK"/>
</dbReference>
<keyword evidence="4" id="KW-0479">Metal-binding</keyword>
<evidence type="ECO:0000256" key="5">
    <source>
        <dbReference type="ARBA" id="ARBA00022729"/>
    </source>
</evidence>
<comment type="cofactor">
    <cofactor evidence="1">
        <name>Zn(2+)</name>
        <dbReference type="ChEBI" id="CHEBI:29105"/>
    </cofactor>
</comment>
<keyword evidence="9" id="KW-0961">Cell wall biogenesis/degradation</keyword>
<evidence type="ECO:0000256" key="11">
    <source>
        <dbReference type="ARBA" id="ARBA00093666"/>
    </source>
</evidence>
<evidence type="ECO:0000256" key="10">
    <source>
        <dbReference type="ARBA" id="ARBA00093448"/>
    </source>
</evidence>